<keyword evidence="1" id="KW-0732">Signal</keyword>
<dbReference type="InterPro" id="IPR011990">
    <property type="entry name" value="TPR-like_helical_dom_sf"/>
</dbReference>
<dbReference type="SMART" id="SM00671">
    <property type="entry name" value="SEL1"/>
    <property type="match status" value="2"/>
</dbReference>
<dbReference type="SUPFAM" id="SSF81901">
    <property type="entry name" value="HCP-like"/>
    <property type="match status" value="1"/>
</dbReference>
<dbReference type="PANTHER" id="PTHR43628">
    <property type="entry name" value="ACTIVATOR OF C KINASE PROTEIN 1-RELATED"/>
    <property type="match status" value="1"/>
</dbReference>
<feature type="signal peptide" evidence="1">
    <location>
        <begin position="1"/>
        <end position="21"/>
    </location>
</feature>
<dbReference type="EMBL" id="JFAX01000014">
    <property type="protein sequence ID" value="EXI66566.1"/>
    <property type="molecule type" value="Genomic_DNA"/>
</dbReference>
<evidence type="ECO:0000313" key="2">
    <source>
        <dbReference type="EMBL" id="EXI66566.1"/>
    </source>
</evidence>
<accession>A0A011MVG4</accession>
<dbReference type="InterPro" id="IPR052945">
    <property type="entry name" value="Mitotic_Regulator"/>
</dbReference>
<keyword evidence="3" id="KW-1185">Reference proteome</keyword>
<comment type="caution">
    <text evidence="2">The sequence shown here is derived from an EMBL/GenBank/DDBJ whole genome shotgun (WGS) entry which is preliminary data.</text>
</comment>
<dbReference type="PANTHER" id="PTHR43628:SF1">
    <property type="entry name" value="CHITIN SYNTHASE REGULATORY FACTOR 2-RELATED"/>
    <property type="match status" value="1"/>
</dbReference>
<dbReference type="InterPro" id="IPR006597">
    <property type="entry name" value="Sel1-like"/>
</dbReference>
<sequence>MRRKLVMVVAAVVLLIGGAIAAVSSTFDSAVMAMKGGRYETARPKLEWLAAVGHARAQHLLGEMYAYGWGVTRDREEAVRWFRRAAYRAEGLKDPAAYAAYYVGQNFSQGLGVQQDSTQAAWWVQFAKDGGYSGGPR</sequence>
<name>A0A011MVG4_9PROT</name>
<gene>
    <name evidence="2" type="ORF">AW08_02471</name>
</gene>
<feature type="chain" id="PRO_5001462166" evidence="1">
    <location>
        <begin position="22"/>
        <end position="137"/>
    </location>
</feature>
<dbReference type="STRING" id="1454001.AW08_02471"/>
<dbReference type="Gene3D" id="1.25.40.10">
    <property type="entry name" value="Tetratricopeptide repeat domain"/>
    <property type="match status" value="1"/>
</dbReference>
<reference evidence="2" key="1">
    <citation type="submission" date="2014-02" db="EMBL/GenBank/DDBJ databases">
        <title>Expanding our view of genomic diversity in Candidatus Accumulibacter clades.</title>
        <authorList>
            <person name="Skennerton C.T."/>
            <person name="Barr J.J."/>
            <person name="Slater F.R."/>
            <person name="Bond P.L."/>
            <person name="Tyson G.W."/>
        </authorList>
    </citation>
    <scope>NUCLEOTIDE SEQUENCE [LARGE SCALE GENOMIC DNA]</scope>
</reference>
<dbReference type="Proteomes" id="UP000020218">
    <property type="component" value="Unassembled WGS sequence"/>
</dbReference>
<proteinExistence type="predicted"/>
<evidence type="ECO:0000313" key="3">
    <source>
        <dbReference type="Proteomes" id="UP000020218"/>
    </source>
</evidence>
<evidence type="ECO:0000256" key="1">
    <source>
        <dbReference type="SAM" id="SignalP"/>
    </source>
</evidence>
<dbReference type="AlphaFoldDB" id="A0A011MVG4"/>
<organism evidence="2 3">
    <name type="scientific">Candidatus Accumulibacter adjunctus</name>
    <dbReference type="NCBI Taxonomy" id="1454001"/>
    <lineage>
        <taxon>Bacteria</taxon>
        <taxon>Pseudomonadati</taxon>
        <taxon>Pseudomonadota</taxon>
        <taxon>Betaproteobacteria</taxon>
        <taxon>Candidatus Accumulibacter</taxon>
    </lineage>
</organism>
<dbReference type="Pfam" id="PF08238">
    <property type="entry name" value="Sel1"/>
    <property type="match status" value="2"/>
</dbReference>
<protein>
    <submittedName>
        <fullName evidence="2">Sel1 repeat protein</fullName>
    </submittedName>
</protein>